<feature type="signal peptide" evidence="1">
    <location>
        <begin position="1"/>
        <end position="23"/>
    </location>
</feature>
<evidence type="ECO:0000313" key="2">
    <source>
        <dbReference type="EMBL" id="CAI5724749.1"/>
    </source>
</evidence>
<evidence type="ECO:0000256" key="1">
    <source>
        <dbReference type="SAM" id="SignalP"/>
    </source>
</evidence>
<dbReference type="EMBL" id="CANTFL010000563">
    <property type="protein sequence ID" value="CAI5724749.1"/>
    <property type="molecule type" value="Genomic_DNA"/>
</dbReference>
<feature type="chain" id="PRO_5043381803" evidence="1">
    <location>
        <begin position="24"/>
        <end position="233"/>
    </location>
</feature>
<dbReference type="Proteomes" id="UP001162031">
    <property type="component" value="Unassembled WGS sequence"/>
</dbReference>
<comment type="caution">
    <text evidence="2">The sequence shown here is derived from an EMBL/GenBank/DDBJ whole genome shotgun (WGS) entry which is preliminary data.</text>
</comment>
<sequence length="233" mass="25045">MRPATLCLSTALTVLLSFAETHAAPSFIRQPIVIDDTPITQWRGLSVVVRLTDSHPPYNQYPLYASPVLSFGQEEVLYNVNASFNSINDPSAQYTSVSSYVMVEGRAVTDPNPLKRPLCLESETGPYVVPPINGIVRALMNVTVSAPVAGSPCARNLSPFTVDGQSYVVCETERYTTMTITGNGMVLTVSFVDNVEVKLNADQVAGCREVASPTPVTPMGIALLTGVPLSYQS</sequence>
<name>A0AAV0TNC9_HYABA</name>
<proteinExistence type="predicted"/>
<reference evidence="2" key="1">
    <citation type="submission" date="2022-12" db="EMBL/GenBank/DDBJ databases">
        <authorList>
            <person name="Webb A."/>
        </authorList>
    </citation>
    <scope>NUCLEOTIDE SEQUENCE</scope>
    <source>
        <strain evidence="2">Hp1</strain>
    </source>
</reference>
<gene>
    <name evidence="2" type="ORF">HBR001_LOCUS3436</name>
</gene>
<accession>A0AAV0TNC9</accession>
<evidence type="ECO:0000313" key="3">
    <source>
        <dbReference type="Proteomes" id="UP001162031"/>
    </source>
</evidence>
<protein>
    <submittedName>
        <fullName evidence="2">Uncharacterized protein</fullName>
    </submittedName>
</protein>
<dbReference type="AlphaFoldDB" id="A0AAV0TNC9"/>
<organism evidence="2 3">
    <name type="scientific">Hyaloperonospora brassicae</name>
    <name type="common">Brassica downy mildew</name>
    <name type="synonym">Peronospora brassicae</name>
    <dbReference type="NCBI Taxonomy" id="162125"/>
    <lineage>
        <taxon>Eukaryota</taxon>
        <taxon>Sar</taxon>
        <taxon>Stramenopiles</taxon>
        <taxon>Oomycota</taxon>
        <taxon>Peronosporomycetes</taxon>
        <taxon>Peronosporales</taxon>
        <taxon>Peronosporaceae</taxon>
        <taxon>Hyaloperonospora</taxon>
    </lineage>
</organism>
<keyword evidence="3" id="KW-1185">Reference proteome</keyword>
<keyword evidence="1" id="KW-0732">Signal</keyword>